<protein>
    <submittedName>
        <fullName evidence="1">Uncharacterized protein</fullName>
    </submittedName>
</protein>
<name>A0A0E9USX7_ANGAN</name>
<proteinExistence type="predicted"/>
<accession>A0A0E9USX7</accession>
<reference evidence="1" key="1">
    <citation type="submission" date="2014-11" db="EMBL/GenBank/DDBJ databases">
        <authorList>
            <person name="Amaro Gonzalez C."/>
        </authorList>
    </citation>
    <scope>NUCLEOTIDE SEQUENCE</scope>
</reference>
<dbReference type="EMBL" id="GBXM01039731">
    <property type="protein sequence ID" value="JAH68846.1"/>
    <property type="molecule type" value="Transcribed_RNA"/>
</dbReference>
<sequence>MDFKLHFKYGNNIKCNMKFFYFDFLTLFVNS</sequence>
<dbReference type="AlphaFoldDB" id="A0A0E9USX7"/>
<reference evidence="1" key="2">
    <citation type="journal article" date="2015" name="Fish Shellfish Immunol.">
        <title>Early steps in the European eel (Anguilla anguilla)-Vibrio vulnificus interaction in the gills: Role of the RtxA13 toxin.</title>
        <authorList>
            <person name="Callol A."/>
            <person name="Pajuelo D."/>
            <person name="Ebbesson L."/>
            <person name="Teles M."/>
            <person name="MacKenzie S."/>
            <person name="Amaro C."/>
        </authorList>
    </citation>
    <scope>NUCLEOTIDE SEQUENCE</scope>
</reference>
<evidence type="ECO:0000313" key="1">
    <source>
        <dbReference type="EMBL" id="JAH68846.1"/>
    </source>
</evidence>
<organism evidence="1">
    <name type="scientific">Anguilla anguilla</name>
    <name type="common">European freshwater eel</name>
    <name type="synonym">Muraena anguilla</name>
    <dbReference type="NCBI Taxonomy" id="7936"/>
    <lineage>
        <taxon>Eukaryota</taxon>
        <taxon>Metazoa</taxon>
        <taxon>Chordata</taxon>
        <taxon>Craniata</taxon>
        <taxon>Vertebrata</taxon>
        <taxon>Euteleostomi</taxon>
        <taxon>Actinopterygii</taxon>
        <taxon>Neopterygii</taxon>
        <taxon>Teleostei</taxon>
        <taxon>Anguilliformes</taxon>
        <taxon>Anguillidae</taxon>
        <taxon>Anguilla</taxon>
    </lineage>
</organism>